<keyword evidence="3" id="KW-0175">Coiled coil</keyword>
<evidence type="ECO:0000256" key="1">
    <source>
        <dbReference type="ARBA" id="ARBA00009764"/>
    </source>
</evidence>
<dbReference type="Pfam" id="PF07195">
    <property type="entry name" value="FliD_C"/>
    <property type="match status" value="1"/>
</dbReference>
<organism evidence="8 9">
    <name type="scientific">Halomonas koreensis</name>
    <dbReference type="NCBI Taxonomy" id="245385"/>
    <lineage>
        <taxon>Bacteria</taxon>
        <taxon>Pseudomonadati</taxon>
        <taxon>Pseudomonadota</taxon>
        <taxon>Gammaproteobacteria</taxon>
        <taxon>Oceanospirillales</taxon>
        <taxon>Halomonadaceae</taxon>
        <taxon>Halomonas</taxon>
    </lineage>
</organism>
<comment type="subunit">
    <text evidence="2 5">Homopentamer.</text>
</comment>
<keyword evidence="8" id="KW-0282">Flagellum</keyword>
<accession>A0ABU1G1V8</accession>
<feature type="domain" description="Flagellar hook-associated protein 2 N-terminal" evidence="6">
    <location>
        <begin position="11"/>
        <end position="105"/>
    </location>
</feature>
<dbReference type="PANTHER" id="PTHR30288">
    <property type="entry name" value="FLAGELLAR CAP/ASSEMBLY PROTEIN FLID"/>
    <property type="match status" value="1"/>
</dbReference>
<dbReference type="RefSeq" id="WP_309652515.1">
    <property type="nucleotide sequence ID" value="NZ_JARWAK010000006.1"/>
</dbReference>
<evidence type="ECO:0000256" key="2">
    <source>
        <dbReference type="ARBA" id="ARBA00011255"/>
    </source>
</evidence>
<dbReference type="InterPro" id="IPR010809">
    <property type="entry name" value="FliD_C"/>
</dbReference>
<comment type="caution">
    <text evidence="8">The sequence shown here is derived from an EMBL/GenBank/DDBJ whole genome shotgun (WGS) entry which is preliminary data.</text>
</comment>
<comment type="subcellular location">
    <subcellularLocation>
        <location evidence="5">Secreted</location>
    </subcellularLocation>
    <subcellularLocation>
        <location evidence="5">Bacterial flagellum</location>
    </subcellularLocation>
</comment>
<dbReference type="InterPro" id="IPR010810">
    <property type="entry name" value="Flagellin_hook_IN_motif"/>
</dbReference>
<gene>
    <name evidence="8" type="primary">fliD</name>
    <name evidence="8" type="ORF">QC818_08985</name>
</gene>
<evidence type="ECO:0000256" key="5">
    <source>
        <dbReference type="RuleBase" id="RU362066"/>
    </source>
</evidence>
<sequence length="449" mass="46927">MASISSLGIGSGMDLNGLLDQLKSAERQQLVPIVQQQKSYEATLSAYGKLESGLSDFQDAVSKIGDRDFFASVTAEVTGSSVTASATTDAAPGSYSVDVTQLAEAYSIATDGVASKTDPLASGDGNISFAFGDGSTADVAISDQSSLADIRNAINDQDIGVTASIVNDGSSYRLSLASDKTGTDAAIGSVDFQNGVSSLTLDATTEQAAQNASLSVNGIDIASQSNRVEEAIQGVTLELTETGSSTVAVTRDEESIKEGITEFVDAYNSLKGTIDDLSAYNGEDEDAGQLLGDSTLRTVESRLRDVLSEAMSGEGGTYEQLFEVGIDIQTDGTLEIDDDKLDTVLASDPGGLSEFFAGESYGGGLAGKLDDGLDQMLQTDGLIDSATGGAQDSIDRLQDRYDRTERTIEATVARYREQFAQMDTMVAQMNQTSSYLSSQLSGLSSMLGQ</sequence>
<keyword evidence="8" id="KW-0969">Cilium</keyword>
<evidence type="ECO:0000313" key="8">
    <source>
        <dbReference type="EMBL" id="MDR5866917.1"/>
    </source>
</evidence>
<name>A0ABU1G1V8_9GAMM</name>
<dbReference type="InterPro" id="IPR040026">
    <property type="entry name" value="FliD"/>
</dbReference>
<evidence type="ECO:0000256" key="4">
    <source>
        <dbReference type="ARBA" id="ARBA00023143"/>
    </source>
</evidence>
<evidence type="ECO:0000313" key="9">
    <source>
        <dbReference type="Proteomes" id="UP001264519"/>
    </source>
</evidence>
<keyword evidence="9" id="KW-1185">Reference proteome</keyword>
<protein>
    <recommendedName>
        <fullName evidence="5">Flagellar hook-associated protein 2</fullName>
        <shortName evidence="5">HAP2</shortName>
    </recommendedName>
    <alternativeName>
        <fullName evidence="5">Flagellar cap protein</fullName>
    </alternativeName>
</protein>
<feature type="domain" description="Flagellar hook-associated protein 2 C-terminal" evidence="7">
    <location>
        <begin position="209"/>
        <end position="431"/>
    </location>
</feature>
<evidence type="ECO:0000259" key="7">
    <source>
        <dbReference type="Pfam" id="PF07195"/>
    </source>
</evidence>
<proteinExistence type="inferred from homology"/>
<dbReference type="Pfam" id="PF02465">
    <property type="entry name" value="FliD_N"/>
    <property type="match status" value="1"/>
</dbReference>
<evidence type="ECO:0000256" key="3">
    <source>
        <dbReference type="ARBA" id="ARBA00023054"/>
    </source>
</evidence>
<comment type="similarity">
    <text evidence="1 5">Belongs to the FliD family.</text>
</comment>
<evidence type="ECO:0000259" key="6">
    <source>
        <dbReference type="Pfam" id="PF02465"/>
    </source>
</evidence>
<keyword evidence="8" id="KW-0966">Cell projection</keyword>
<comment type="function">
    <text evidence="5">Required for morphogenesis and for the elongation of the flagellar filament by facilitating polymerization of the flagellin monomers at the tip of growing filament. Forms a capping structure, which prevents flagellin subunits (transported through the central channel of the flagellum) from leaking out without polymerization at the distal end.</text>
</comment>
<dbReference type="EMBL" id="JARWAK010000006">
    <property type="protein sequence ID" value="MDR5866917.1"/>
    <property type="molecule type" value="Genomic_DNA"/>
</dbReference>
<dbReference type="PANTHER" id="PTHR30288:SF0">
    <property type="entry name" value="FLAGELLAR HOOK-ASSOCIATED PROTEIN 2"/>
    <property type="match status" value="1"/>
</dbReference>
<keyword evidence="4 5" id="KW-0975">Bacterial flagellum</keyword>
<keyword evidence="5" id="KW-0964">Secreted</keyword>
<dbReference type="InterPro" id="IPR003481">
    <property type="entry name" value="FliD_N"/>
</dbReference>
<dbReference type="Pfam" id="PF07196">
    <property type="entry name" value="Flagellin_IN"/>
    <property type="match status" value="1"/>
</dbReference>
<reference evidence="8 9" key="1">
    <citation type="submission" date="2023-04" db="EMBL/GenBank/DDBJ databases">
        <title>A long-awaited taxogenomic arrangement of the family Halomonadaceae.</title>
        <authorList>
            <person name="De La Haba R."/>
            <person name="Chuvochina M."/>
            <person name="Wittouck S."/>
            <person name="Arahal D.R."/>
            <person name="Sanchez-Porro C."/>
            <person name="Hugenholtz P."/>
            <person name="Ventosa A."/>
        </authorList>
    </citation>
    <scope>NUCLEOTIDE SEQUENCE [LARGE SCALE GENOMIC DNA]</scope>
    <source>
        <strain evidence="8 9">DSM 23530</strain>
    </source>
</reference>
<dbReference type="Proteomes" id="UP001264519">
    <property type="component" value="Unassembled WGS sequence"/>
</dbReference>